<evidence type="ECO:0000313" key="2">
    <source>
        <dbReference type="Proteomes" id="UP000274350"/>
    </source>
</evidence>
<dbReference type="KEGG" id="upi:EJG51_005030"/>
<sequence>MAALAGNTHAPFRPVRLVRRMDSALWGMLEFLIRYFESAALCCPAGCISVHLCAFL</sequence>
<organism evidence="1 2">
    <name type="scientific">Undibacterium piscinae</name>
    <dbReference type="NCBI Taxonomy" id="2495591"/>
    <lineage>
        <taxon>Bacteria</taxon>
        <taxon>Pseudomonadati</taxon>
        <taxon>Pseudomonadota</taxon>
        <taxon>Betaproteobacteria</taxon>
        <taxon>Burkholderiales</taxon>
        <taxon>Oxalobacteraceae</taxon>
        <taxon>Undibacterium</taxon>
    </lineage>
</organism>
<gene>
    <name evidence="1" type="ORF">EJG51_005030</name>
</gene>
<dbReference type="Proteomes" id="UP000274350">
    <property type="component" value="Chromosome"/>
</dbReference>
<reference evidence="1 2" key="1">
    <citation type="journal article" date="2019" name="Int. J. Syst. Evol. Microbiol.">
        <title>Undibacterium piscinae sp. nov., isolated from Korean shiner intestine.</title>
        <authorList>
            <person name="Lee S.Y."/>
            <person name="Kang W."/>
            <person name="Kim P.S."/>
            <person name="Kim H.S."/>
            <person name="Sung H."/>
            <person name="Shin N.R."/>
            <person name="Whon T.W."/>
            <person name="Yun J.H."/>
            <person name="Lee J.Y."/>
            <person name="Lee J.Y."/>
            <person name="Jung M.J."/>
            <person name="Jeong Y.S."/>
            <person name="Tak E.J."/>
            <person name="Han J.E."/>
            <person name="Hyun D.W."/>
            <person name="Kang M.S."/>
            <person name="Lee K.E."/>
            <person name="Lee B.H."/>
            <person name="Bae J.W."/>
        </authorList>
    </citation>
    <scope>NUCLEOTIDE SEQUENCE [LARGE SCALE GENOMIC DNA]</scope>
    <source>
        <strain evidence="1 2">S11R28</strain>
    </source>
</reference>
<name>A0A6M4A289_9BURK</name>
<dbReference type="AlphaFoldDB" id="A0A6M4A289"/>
<proteinExistence type="predicted"/>
<keyword evidence="2" id="KW-1185">Reference proteome</keyword>
<protein>
    <submittedName>
        <fullName evidence="1">Uncharacterized protein</fullName>
    </submittedName>
</protein>
<dbReference type="EMBL" id="CP051152">
    <property type="protein sequence ID" value="QJQ05315.1"/>
    <property type="molecule type" value="Genomic_DNA"/>
</dbReference>
<accession>A0A6M4A289</accession>
<evidence type="ECO:0000313" key="1">
    <source>
        <dbReference type="EMBL" id="QJQ05315.1"/>
    </source>
</evidence>